<name>B7JXF0_RIPO1</name>
<reference evidence="3" key="1">
    <citation type="journal article" date="2011" name="MBio">
        <title>Novel metabolic attributes of the genus Cyanothece, comprising a group of unicellular nitrogen-fixing Cyanobacteria.</title>
        <authorList>
            <person name="Bandyopadhyay A."/>
            <person name="Elvitigala T."/>
            <person name="Welsh E."/>
            <person name="Stockel J."/>
            <person name="Liberton M."/>
            <person name="Min H."/>
            <person name="Sherman L.A."/>
            <person name="Pakrasi H.B."/>
        </authorList>
    </citation>
    <scope>NUCLEOTIDE SEQUENCE [LARGE SCALE GENOMIC DNA]</scope>
    <source>
        <strain evidence="3">PCC 8801</strain>
    </source>
</reference>
<dbReference type="EMBL" id="CP001287">
    <property type="protein sequence ID" value="ACK67138.1"/>
    <property type="molecule type" value="Genomic_DNA"/>
</dbReference>
<dbReference type="AlphaFoldDB" id="B7JXF0"/>
<accession>B7JXF0</accession>
<dbReference type="InterPro" id="IPR008629">
    <property type="entry name" value="GUN4-like"/>
</dbReference>
<gene>
    <name evidence="2" type="ordered locus">PCC8801_3159</name>
</gene>
<keyword evidence="3" id="KW-1185">Reference proteome</keyword>
<feature type="domain" description="GUN4-like" evidence="1">
    <location>
        <begin position="40"/>
        <end position="168"/>
    </location>
</feature>
<organism evidence="2 3">
    <name type="scientific">Rippkaea orientalis (strain PCC 8801 / RF-1)</name>
    <name type="common">Cyanothece sp. (strain PCC 8801)</name>
    <dbReference type="NCBI Taxonomy" id="41431"/>
    <lineage>
        <taxon>Bacteria</taxon>
        <taxon>Bacillati</taxon>
        <taxon>Cyanobacteriota</taxon>
        <taxon>Cyanophyceae</taxon>
        <taxon>Oscillatoriophycideae</taxon>
        <taxon>Chroococcales</taxon>
        <taxon>Aphanothecaceae</taxon>
        <taxon>Rippkaea</taxon>
        <taxon>Rippkaea orientalis</taxon>
    </lineage>
</organism>
<dbReference type="SUPFAM" id="SSF140869">
    <property type="entry name" value="GUN4-like"/>
    <property type="match status" value="1"/>
</dbReference>
<dbReference type="STRING" id="41431.PCC8801_3159"/>
<dbReference type="OrthoDB" id="7915178at2"/>
<evidence type="ECO:0000313" key="2">
    <source>
        <dbReference type="EMBL" id="ACK67138.1"/>
    </source>
</evidence>
<evidence type="ECO:0000313" key="3">
    <source>
        <dbReference type="Proteomes" id="UP000008204"/>
    </source>
</evidence>
<dbReference type="KEGG" id="cyp:PCC8801_3159"/>
<sequence>MMIAKDTLPKFLLVLVFSWLSLSPVKSQTTPNPSNLISPETGIDYTLLNNLLSRQQWREANNTTFRLMLQSLKREQQGWVSSEDIAQLPCSDLKIIDDLWKQHSQGRFGYTVQFPIFVATGNKPGKLVNPQFYDDFGTNVGWRKDNQWIIFRENLIYSLDAPVGHLPNPRPEYQITGGRLNYTALTERMVKCSLVSYTIDKKPVYQPAGGAKPVEQRPVNLDNIR</sequence>
<evidence type="ECO:0000259" key="1">
    <source>
        <dbReference type="Pfam" id="PF05419"/>
    </source>
</evidence>
<dbReference type="CDD" id="cd16383">
    <property type="entry name" value="GUN4"/>
    <property type="match status" value="1"/>
</dbReference>
<dbReference type="eggNOG" id="COG0515">
    <property type="taxonomic scope" value="Bacteria"/>
</dbReference>
<dbReference type="GO" id="GO:0046906">
    <property type="term" value="F:tetrapyrrole binding"/>
    <property type="evidence" value="ECO:0007669"/>
    <property type="project" value="TreeGrafter"/>
</dbReference>
<dbReference type="InterPro" id="IPR037215">
    <property type="entry name" value="GUN4-like_sf"/>
</dbReference>
<protein>
    <submittedName>
        <fullName evidence="2">GUN4 domain protein</fullName>
    </submittedName>
</protein>
<dbReference type="Gene3D" id="1.25.40.620">
    <property type="match status" value="1"/>
</dbReference>
<dbReference type="Gene3D" id="1.10.10.1770">
    <property type="entry name" value="Gun4-like"/>
    <property type="match status" value="1"/>
</dbReference>
<dbReference type="Pfam" id="PF05419">
    <property type="entry name" value="GUN4"/>
    <property type="match status" value="1"/>
</dbReference>
<dbReference type="HOGENOM" id="CLU_067449_2_0_3"/>
<dbReference type="PANTHER" id="PTHR34800">
    <property type="entry name" value="TETRAPYRROLE-BINDING PROTEIN, CHLOROPLASTIC"/>
    <property type="match status" value="1"/>
</dbReference>
<dbReference type="PANTHER" id="PTHR34800:SF1">
    <property type="entry name" value="TETRAPYRROLE-BINDING PROTEIN, CHLOROPLASTIC"/>
    <property type="match status" value="1"/>
</dbReference>
<proteinExistence type="predicted"/>
<dbReference type="Proteomes" id="UP000008204">
    <property type="component" value="Chromosome"/>
</dbReference>
<dbReference type="GO" id="GO:0030288">
    <property type="term" value="C:outer membrane-bounded periplasmic space"/>
    <property type="evidence" value="ECO:0007669"/>
    <property type="project" value="TreeGrafter"/>
</dbReference>